<protein>
    <recommendedName>
        <fullName evidence="10">ATP synthase gamma chain</fullName>
    </recommendedName>
    <alternativeName>
        <fullName evidence="10">ATP synthase F1 sector gamma subunit</fullName>
    </alternativeName>
    <alternativeName>
        <fullName evidence="10">F-ATPase gamma subunit</fullName>
    </alternativeName>
</protein>
<dbReference type="PANTHER" id="PTHR11693">
    <property type="entry name" value="ATP SYNTHASE GAMMA CHAIN"/>
    <property type="match status" value="1"/>
</dbReference>
<sequence length="290" mass="32234">MGNLRDIRRRIKSVKNTSQITRAMQMVASAKMRRAQEQAVKGRAYIRALAEVLYHLQDEIDTNSSPLMQSHGGVDLVLLVNTDRGLCGGLNANLIKMTREAAPEGAHYVTIGRKLNATLARLGDQLDATWSLTDPLSLLELKPIFDFLLKKFKEGEYSRVFVAFSGFVNTMVQKPLFRQLLPIEQDPLMKMAKAGGASLDGAEAHKQFLLEPSPTDLLNTILPLYVFHGLVQIVLEARASEHSARMVAMKGATENAKNIINGLTLDYNKARQTQITNELLEITTAMRAME</sequence>
<evidence type="ECO:0000256" key="5">
    <source>
        <dbReference type="ARBA" id="ARBA00022781"/>
    </source>
</evidence>
<gene>
    <name evidence="10 11" type="primary">atpG</name>
    <name evidence="11" type="ORF">Abiwalacus_13370</name>
</gene>
<dbReference type="InterPro" id="IPR035968">
    <property type="entry name" value="ATP_synth_F1_ATPase_gsu"/>
</dbReference>
<name>A0ABM7ZGD8_9BACT</name>
<dbReference type="Gene3D" id="1.10.287.80">
    <property type="entry name" value="ATP synthase, gamma subunit, helix hairpin domain"/>
    <property type="match status" value="1"/>
</dbReference>
<comment type="subcellular location">
    <subcellularLocation>
        <location evidence="10">Cell membrane</location>
        <topology evidence="10">Peripheral membrane protein</topology>
    </subcellularLocation>
    <subcellularLocation>
        <location evidence="2">Membrane</location>
        <topology evidence="2">Peripheral membrane protein</topology>
    </subcellularLocation>
</comment>
<keyword evidence="5 10" id="KW-0375">Hydrogen ion transport</keyword>
<dbReference type="PANTHER" id="PTHR11693:SF22">
    <property type="entry name" value="ATP SYNTHASE SUBUNIT GAMMA, MITOCHONDRIAL"/>
    <property type="match status" value="1"/>
</dbReference>
<dbReference type="PRINTS" id="PR00126">
    <property type="entry name" value="ATPASEGAMMA"/>
</dbReference>
<evidence type="ECO:0000256" key="7">
    <source>
        <dbReference type="ARBA" id="ARBA00023136"/>
    </source>
</evidence>
<comment type="subunit">
    <text evidence="10">F-type ATPases have 2 components, CF(1) - the catalytic core - and CF(0) - the membrane proton channel. CF(1) has five subunits: alpha(3), beta(3), gamma(1), delta(1), epsilon(1). CF(0) has three main subunits: a, b and c.</text>
</comment>
<keyword evidence="8 10" id="KW-0139">CF(1)</keyword>
<proteinExistence type="inferred from homology"/>
<dbReference type="Pfam" id="PF00231">
    <property type="entry name" value="ATP-synt"/>
    <property type="match status" value="1"/>
</dbReference>
<evidence type="ECO:0000256" key="4">
    <source>
        <dbReference type="ARBA" id="ARBA00022448"/>
    </source>
</evidence>
<dbReference type="CDD" id="cd12151">
    <property type="entry name" value="F1-ATPase_gamma"/>
    <property type="match status" value="1"/>
</dbReference>
<reference evidence="11" key="1">
    <citation type="submission" date="2022-06" db="EMBL/GenBank/DDBJ databases">
        <title>Akkermansia biwalacus sp. nov., an anaerobic mucin-degrading bacterium isolated from human intestine.</title>
        <authorList>
            <person name="Kobayashi Y."/>
            <person name="Inoue S."/>
            <person name="Kawahara T."/>
            <person name="Kohda N."/>
        </authorList>
    </citation>
    <scope>NUCLEOTIDE SEQUENCE</scope>
    <source>
        <strain evidence="11">WON2089</strain>
    </source>
</reference>
<evidence type="ECO:0000256" key="6">
    <source>
        <dbReference type="ARBA" id="ARBA00023065"/>
    </source>
</evidence>
<evidence type="ECO:0000313" key="12">
    <source>
        <dbReference type="Proteomes" id="UP001062263"/>
    </source>
</evidence>
<dbReference type="InterPro" id="IPR000131">
    <property type="entry name" value="ATP_synth_F1_gsu"/>
</dbReference>
<evidence type="ECO:0000256" key="2">
    <source>
        <dbReference type="ARBA" id="ARBA00004170"/>
    </source>
</evidence>
<comment type="similarity">
    <text evidence="3 10">Belongs to the ATPase gamma chain family.</text>
</comment>
<dbReference type="NCBIfam" id="TIGR01146">
    <property type="entry name" value="ATPsyn_F1gamma"/>
    <property type="match status" value="1"/>
</dbReference>
<evidence type="ECO:0000256" key="10">
    <source>
        <dbReference type="HAMAP-Rule" id="MF_00815"/>
    </source>
</evidence>
<keyword evidence="9 10" id="KW-0066">ATP synthesis</keyword>
<keyword evidence="4 10" id="KW-0813">Transport</keyword>
<comment type="function">
    <text evidence="1 10">Produces ATP from ADP in the presence of a proton gradient across the membrane. The gamma chain is believed to be important in regulating ATPase activity and the flow of protons through the CF(0) complex.</text>
</comment>
<evidence type="ECO:0000256" key="1">
    <source>
        <dbReference type="ARBA" id="ARBA00003456"/>
    </source>
</evidence>
<keyword evidence="10" id="KW-1003">Cell membrane</keyword>
<evidence type="ECO:0000313" key="11">
    <source>
        <dbReference type="EMBL" id="BDL43763.1"/>
    </source>
</evidence>
<accession>A0ABM7ZGD8</accession>
<evidence type="ECO:0000256" key="9">
    <source>
        <dbReference type="ARBA" id="ARBA00023310"/>
    </source>
</evidence>
<dbReference type="Proteomes" id="UP001062263">
    <property type="component" value="Chromosome"/>
</dbReference>
<keyword evidence="6 10" id="KW-0406">Ion transport</keyword>
<dbReference type="HAMAP" id="MF_00815">
    <property type="entry name" value="ATP_synth_gamma_bact"/>
    <property type="match status" value="1"/>
</dbReference>
<dbReference type="RefSeq" id="WP_067572812.1">
    <property type="nucleotide sequence ID" value="NZ_AP025943.1"/>
</dbReference>
<dbReference type="EMBL" id="AP025943">
    <property type="protein sequence ID" value="BDL43763.1"/>
    <property type="molecule type" value="Genomic_DNA"/>
</dbReference>
<evidence type="ECO:0000256" key="8">
    <source>
        <dbReference type="ARBA" id="ARBA00023196"/>
    </source>
</evidence>
<dbReference type="Gene3D" id="3.40.1380.10">
    <property type="match status" value="1"/>
</dbReference>
<dbReference type="SUPFAM" id="SSF52943">
    <property type="entry name" value="ATP synthase (F1-ATPase), gamma subunit"/>
    <property type="match status" value="1"/>
</dbReference>
<evidence type="ECO:0000256" key="3">
    <source>
        <dbReference type="ARBA" id="ARBA00007681"/>
    </source>
</evidence>
<organism evidence="11 12">
    <name type="scientific">Akkermansia biwaensis</name>
    <dbReference type="NCBI Taxonomy" id="2946555"/>
    <lineage>
        <taxon>Bacteria</taxon>
        <taxon>Pseudomonadati</taxon>
        <taxon>Verrucomicrobiota</taxon>
        <taxon>Verrucomicrobiia</taxon>
        <taxon>Verrucomicrobiales</taxon>
        <taxon>Akkermansiaceae</taxon>
        <taxon>Akkermansia</taxon>
    </lineage>
</organism>
<keyword evidence="7 10" id="KW-0472">Membrane</keyword>
<keyword evidence="12" id="KW-1185">Reference proteome</keyword>